<feature type="region of interest" description="Disordered" evidence="1">
    <location>
        <begin position="127"/>
        <end position="177"/>
    </location>
</feature>
<proteinExistence type="predicted"/>
<evidence type="ECO:0000313" key="2">
    <source>
        <dbReference type="EMBL" id="KAL2632775.1"/>
    </source>
</evidence>
<name>A0ABD1YQ58_9MARC</name>
<organism evidence="2 3">
    <name type="scientific">Riccia fluitans</name>
    <dbReference type="NCBI Taxonomy" id="41844"/>
    <lineage>
        <taxon>Eukaryota</taxon>
        <taxon>Viridiplantae</taxon>
        <taxon>Streptophyta</taxon>
        <taxon>Embryophyta</taxon>
        <taxon>Marchantiophyta</taxon>
        <taxon>Marchantiopsida</taxon>
        <taxon>Marchantiidae</taxon>
        <taxon>Marchantiales</taxon>
        <taxon>Ricciaceae</taxon>
        <taxon>Riccia</taxon>
    </lineage>
</organism>
<dbReference type="Proteomes" id="UP001605036">
    <property type="component" value="Unassembled WGS sequence"/>
</dbReference>
<protein>
    <submittedName>
        <fullName evidence="2">Uncharacterized protein</fullName>
    </submittedName>
</protein>
<dbReference type="AlphaFoldDB" id="A0ABD1YQ58"/>
<evidence type="ECO:0000313" key="3">
    <source>
        <dbReference type="Proteomes" id="UP001605036"/>
    </source>
</evidence>
<sequence>MPHFKFYNKNISEDQKAEGRRMHSIYEASEYKHRLELTLGQYPRQSITISEVLSEESPVDNVQACIAEMIRSGQYILGFRWLTTTKISRLRAEWIWRACTTPDVVKVANIETIFFGVETHARYFETQEGKTTAQDEDANVHEDGELPGQDRQSRPGDENGELPRQDRQSRPADDEKA</sequence>
<accession>A0ABD1YQ58</accession>
<gene>
    <name evidence="2" type="ORF">R1flu_004254</name>
</gene>
<feature type="compositionally biased region" description="Basic and acidic residues" evidence="1">
    <location>
        <begin position="151"/>
        <end position="177"/>
    </location>
</feature>
<keyword evidence="3" id="KW-1185">Reference proteome</keyword>
<evidence type="ECO:0000256" key="1">
    <source>
        <dbReference type="SAM" id="MobiDB-lite"/>
    </source>
</evidence>
<comment type="caution">
    <text evidence="2">The sequence shown here is derived from an EMBL/GenBank/DDBJ whole genome shotgun (WGS) entry which is preliminary data.</text>
</comment>
<dbReference type="EMBL" id="JBHFFA010000003">
    <property type="protein sequence ID" value="KAL2632775.1"/>
    <property type="molecule type" value="Genomic_DNA"/>
</dbReference>
<reference evidence="2 3" key="1">
    <citation type="submission" date="2024-09" db="EMBL/GenBank/DDBJ databases">
        <title>Chromosome-scale assembly of Riccia fluitans.</title>
        <authorList>
            <person name="Paukszto L."/>
            <person name="Sawicki J."/>
            <person name="Karawczyk K."/>
            <person name="Piernik-Szablinska J."/>
            <person name="Szczecinska M."/>
            <person name="Mazdziarz M."/>
        </authorList>
    </citation>
    <scope>NUCLEOTIDE SEQUENCE [LARGE SCALE GENOMIC DNA]</scope>
    <source>
        <strain evidence="2">Rf_01</strain>
        <tissue evidence="2">Aerial parts of the thallus</tissue>
    </source>
</reference>